<feature type="domain" description="VWFA" evidence="1">
    <location>
        <begin position="404"/>
        <end position="589"/>
    </location>
</feature>
<dbReference type="PROSITE" id="PS50234">
    <property type="entry name" value="VWFA"/>
    <property type="match status" value="1"/>
</dbReference>
<keyword evidence="3" id="KW-1185">Reference proteome</keyword>
<protein>
    <recommendedName>
        <fullName evidence="1">VWFA domain-containing protein</fullName>
    </recommendedName>
</protein>
<dbReference type="OrthoDB" id="9758211at2"/>
<dbReference type="CDD" id="cd01454">
    <property type="entry name" value="vWA_norD_type"/>
    <property type="match status" value="1"/>
</dbReference>
<proteinExistence type="predicted"/>
<name>A0A1D7V358_9LEPT</name>
<organism evidence="2 3">
    <name type="scientific">Leptospira tipperaryensis</name>
    <dbReference type="NCBI Taxonomy" id="2564040"/>
    <lineage>
        <taxon>Bacteria</taxon>
        <taxon>Pseudomonadati</taxon>
        <taxon>Spirochaetota</taxon>
        <taxon>Spirochaetia</taxon>
        <taxon>Leptospirales</taxon>
        <taxon>Leptospiraceae</taxon>
        <taxon>Leptospira</taxon>
    </lineage>
</organism>
<dbReference type="InterPro" id="IPR036465">
    <property type="entry name" value="vWFA_dom_sf"/>
</dbReference>
<reference evidence="2 3" key="1">
    <citation type="submission" date="2016-04" db="EMBL/GenBank/DDBJ databases">
        <title>Complete genome seqeunce of Leptospira alstonii serovar Room22.</title>
        <authorList>
            <person name="Nally J.E."/>
            <person name="Bayles D.O."/>
            <person name="Hurley D."/>
            <person name="Fanning S."/>
            <person name="McMahon B.J."/>
            <person name="Arent Z."/>
        </authorList>
    </citation>
    <scope>NUCLEOTIDE SEQUENCE [LARGE SCALE GENOMIC DNA]</scope>
    <source>
        <strain evidence="2 3">GWTS #1</strain>
    </source>
</reference>
<sequence length="591" mass="69056">MGWEEFTFKHLFRFTQRWIGFQENSNTLEARLTLTSVKDRLSILAKAITGENIEILTAEREGGFQKNRFFLPGEYSHSSDKIKNLEFYIFRILYLTEQRRLRLNWKDGLDKGKEESRQKARESYPIVLENLKKRYPDSMEMVASAIETEETFQKKNIQNSKNKSDFSFLYGSWMSAPPEMGSKKDSILPNAHSVKKDTIDTEVEGIAREKIERIEIDKKSQEDYTLQHHFEKVDTIEEFNGNWRDFDGSDELSEQKDALQELDLRNTVRSDDPTHSIFRTEFLFGSGLPDIQDARPNEKSILYDEWDASKKKYKQKYCSVFPQELVQEDPIFSTKALSENISTLNTLRSRFNRFVNERTAVKRQLDGEDLDLDSIVDYFTDILSFRSPSERIYISKRKMLRDISILVLMDTSLSTDSFVENKRILDVEKTSLLLFGQLCSEFGDRFQIDSFSSRTRNHCDYFSIKKFEDSWERARNKIGAVQASGYTRIGPAIRHALNQIQKETSSKRWILLLSDGKPNDYDRYEGRYGIEDVKQAIRECEKCKVGFYALAIDKQAKQYLPAMLGHSSYRILPNPSHLPDALTDFYMKLLR</sequence>
<dbReference type="PANTHER" id="PTHR41248:SF1">
    <property type="entry name" value="NORD PROTEIN"/>
    <property type="match status" value="1"/>
</dbReference>
<dbReference type="SUPFAM" id="SSF53300">
    <property type="entry name" value="vWA-like"/>
    <property type="match status" value="1"/>
</dbReference>
<evidence type="ECO:0000259" key="1">
    <source>
        <dbReference type="PROSITE" id="PS50234"/>
    </source>
</evidence>
<dbReference type="EMBL" id="CP015218">
    <property type="protein sequence ID" value="AOP36271.1"/>
    <property type="molecule type" value="Genomic_DNA"/>
</dbReference>
<dbReference type="Pfam" id="PF00092">
    <property type="entry name" value="VWA"/>
    <property type="match status" value="1"/>
</dbReference>
<dbReference type="InterPro" id="IPR051928">
    <property type="entry name" value="NorD/CobT"/>
</dbReference>
<evidence type="ECO:0000313" key="3">
    <source>
        <dbReference type="Proteomes" id="UP000094197"/>
    </source>
</evidence>
<dbReference type="InterPro" id="IPR002035">
    <property type="entry name" value="VWF_A"/>
</dbReference>
<dbReference type="Proteomes" id="UP000094197">
    <property type="component" value="Chromosome 2"/>
</dbReference>
<dbReference type="PANTHER" id="PTHR41248">
    <property type="entry name" value="NORD PROTEIN"/>
    <property type="match status" value="1"/>
</dbReference>
<gene>
    <name evidence="2" type="ORF">A0128_19790</name>
</gene>
<evidence type="ECO:0000313" key="2">
    <source>
        <dbReference type="EMBL" id="AOP36271.1"/>
    </source>
</evidence>
<dbReference type="AlphaFoldDB" id="A0A1D7V358"/>
<accession>A0A1D7V358</accession>
<dbReference type="SMART" id="SM00327">
    <property type="entry name" value="VWA"/>
    <property type="match status" value="1"/>
</dbReference>
<dbReference type="KEGG" id="laj:A0128_19790"/>
<dbReference type="Gene3D" id="3.40.50.410">
    <property type="entry name" value="von Willebrand factor, type A domain"/>
    <property type="match status" value="1"/>
</dbReference>